<dbReference type="InterPro" id="IPR025714">
    <property type="entry name" value="Methyltranfer_dom"/>
</dbReference>
<sequence length="192" mass="21372">MAIIKDKDFIRGKCPMTKEDIRVLTIAKMDIQEDSKIIDIGSGTGTITVQSAIEASKGMVYSIERDEDAYDTTIKNIDKFNCTNVEITKGEAIEVLDSYIEKGIKVDSIFIGGSGGSIEKIIDRCDALLKEDGALVMNFITLDNCYKAMEYVKRYSYLTNISLVNISNNREGTYMMISNNPIFIVKCSKGEV</sequence>
<comment type="pathway">
    <text evidence="1">Cofactor biosynthesis; adenosylcobalamin biosynthesis.</text>
</comment>
<dbReference type="eggNOG" id="COG2242">
    <property type="taxonomic scope" value="Bacteria"/>
</dbReference>
<dbReference type="AlphaFoldDB" id="W6RTN9"/>
<dbReference type="NCBIfam" id="TIGR02469">
    <property type="entry name" value="CbiT"/>
    <property type="match status" value="1"/>
</dbReference>
<evidence type="ECO:0000256" key="2">
    <source>
        <dbReference type="ARBA" id="ARBA00022573"/>
    </source>
</evidence>
<dbReference type="Proteomes" id="UP000019426">
    <property type="component" value="Chromosome M2/40_rep1"/>
</dbReference>
<evidence type="ECO:0000256" key="4">
    <source>
        <dbReference type="ARBA" id="ARBA00022679"/>
    </source>
</evidence>
<dbReference type="STRING" id="1216932.CM240_0493"/>
<feature type="domain" description="Methyltransferase" evidence="6">
    <location>
        <begin position="32"/>
        <end position="141"/>
    </location>
</feature>
<evidence type="ECO:0000313" key="7">
    <source>
        <dbReference type="EMBL" id="CDM67658.1"/>
    </source>
</evidence>
<dbReference type="Gene3D" id="3.40.50.150">
    <property type="entry name" value="Vaccinia Virus protein VP39"/>
    <property type="match status" value="1"/>
</dbReference>
<dbReference type="InterPro" id="IPR014008">
    <property type="entry name" value="Cbl_synth_MTase_CbiT"/>
</dbReference>
<evidence type="ECO:0000259" key="6">
    <source>
        <dbReference type="Pfam" id="PF13847"/>
    </source>
</evidence>
<proteinExistence type="predicted"/>
<dbReference type="UniPathway" id="UPA00148"/>
<dbReference type="InterPro" id="IPR050714">
    <property type="entry name" value="Cobalamin_biosynth_MTase"/>
</dbReference>
<accession>W6RTN9</accession>
<dbReference type="OrthoDB" id="9780707at2"/>
<dbReference type="InterPro" id="IPR020596">
    <property type="entry name" value="rRNA_Ade_Mease_Trfase_CS"/>
</dbReference>
<evidence type="ECO:0000256" key="5">
    <source>
        <dbReference type="ARBA" id="ARBA00022691"/>
    </source>
</evidence>
<dbReference type="KEGG" id="clt:CM240_0493"/>
<dbReference type="HOGENOM" id="CLU_094143_0_0_9"/>
<organism evidence="7 8">
    <name type="scientific">Clostridium bornimense</name>
    <dbReference type="NCBI Taxonomy" id="1216932"/>
    <lineage>
        <taxon>Bacteria</taxon>
        <taxon>Bacillati</taxon>
        <taxon>Bacillota</taxon>
        <taxon>Clostridia</taxon>
        <taxon>Eubacteriales</taxon>
        <taxon>Clostridiaceae</taxon>
        <taxon>Clostridium</taxon>
    </lineage>
</organism>
<name>W6RTN9_9CLOT</name>
<dbReference type="InterPro" id="IPR029063">
    <property type="entry name" value="SAM-dependent_MTases_sf"/>
</dbReference>
<dbReference type="SUPFAM" id="SSF53335">
    <property type="entry name" value="S-adenosyl-L-methionine-dependent methyltransferases"/>
    <property type="match status" value="1"/>
</dbReference>
<keyword evidence="4 7" id="KW-0808">Transferase</keyword>
<reference evidence="7 8" key="1">
    <citation type="submission" date="2013-11" db="EMBL/GenBank/DDBJ databases">
        <title>Complete genome sequence of Clostridum sp. M2/40.</title>
        <authorList>
            <person name="Wibberg D."/>
            <person name="Puehler A."/>
            <person name="Schlueter A."/>
        </authorList>
    </citation>
    <scope>NUCLEOTIDE SEQUENCE [LARGE SCALE GENOMIC DNA]</scope>
    <source>
        <strain evidence="8">M2/40</strain>
    </source>
</reference>
<keyword evidence="2" id="KW-0169">Cobalamin biosynthesis</keyword>
<dbReference type="PANTHER" id="PTHR43182:SF1">
    <property type="entry name" value="COBALT-PRECORRIN-7 C(5)-METHYLTRANSFERASE"/>
    <property type="match status" value="1"/>
</dbReference>
<dbReference type="GO" id="GO:0009236">
    <property type="term" value="P:cobalamin biosynthetic process"/>
    <property type="evidence" value="ECO:0007669"/>
    <property type="project" value="UniProtKB-UniPathway"/>
</dbReference>
<keyword evidence="5" id="KW-0949">S-adenosyl-L-methionine</keyword>
<evidence type="ECO:0000313" key="8">
    <source>
        <dbReference type="Proteomes" id="UP000019426"/>
    </source>
</evidence>
<dbReference type="EMBL" id="HG917868">
    <property type="protein sequence ID" value="CDM67658.1"/>
    <property type="molecule type" value="Genomic_DNA"/>
</dbReference>
<gene>
    <name evidence="7" type="ORF">CM240_0493</name>
</gene>
<dbReference type="Pfam" id="PF13847">
    <property type="entry name" value="Methyltransf_31"/>
    <property type="match status" value="1"/>
</dbReference>
<dbReference type="PANTHER" id="PTHR43182">
    <property type="entry name" value="COBALT-PRECORRIN-6B C(15)-METHYLTRANSFERASE (DECARBOXYLATING)"/>
    <property type="match status" value="1"/>
</dbReference>
<dbReference type="PROSITE" id="PS01131">
    <property type="entry name" value="RRNA_A_DIMETH"/>
    <property type="match status" value="1"/>
</dbReference>
<dbReference type="GO" id="GO:0008276">
    <property type="term" value="F:protein methyltransferase activity"/>
    <property type="evidence" value="ECO:0007669"/>
    <property type="project" value="InterPro"/>
</dbReference>
<evidence type="ECO:0000256" key="1">
    <source>
        <dbReference type="ARBA" id="ARBA00004953"/>
    </source>
</evidence>
<evidence type="ECO:0000256" key="3">
    <source>
        <dbReference type="ARBA" id="ARBA00022603"/>
    </source>
</evidence>
<dbReference type="RefSeq" id="WP_044036141.1">
    <property type="nucleotide sequence ID" value="NZ_HG917868.1"/>
</dbReference>
<dbReference type="PATRIC" id="fig|1216932.3.peg.478"/>
<keyword evidence="3 7" id="KW-0489">Methyltransferase</keyword>
<dbReference type="GO" id="GO:0000179">
    <property type="term" value="F:rRNA (adenine-N6,N6-)-dimethyltransferase activity"/>
    <property type="evidence" value="ECO:0007669"/>
    <property type="project" value="InterPro"/>
</dbReference>
<keyword evidence="8" id="KW-1185">Reference proteome</keyword>
<protein>
    <submittedName>
        <fullName evidence="7">Precorrin-6Y C5,15-methyltransferase (Decarboxylating), CbiT subunit</fullName>
    </submittedName>
</protein>
<dbReference type="CDD" id="cd02440">
    <property type="entry name" value="AdoMet_MTases"/>
    <property type="match status" value="1"/>
</dbReference>